<dbReference type="EMBL" id="QXGB01000247">
    <property type="protein sequence ID" value="KAE9222770.1"/>
    <property type="molecule type" value="Genomic_DNA"/>
</dbReference>
<sequence length="158" mass="17723">MDASGLAICTSVPANKLVLRFFFTSEERRLTHASKSDPSVGFDINNYPSLLQCTPGPSRRTRTLGPPVYVRFKIDNISAVAWLTKRASHNPRAQTLVRLLGHWELVFGLCISAIHVAGADNRIADVGSRSSHGSIMYTSYTELTRDWLQGRHQWKQRV</sequence>
<evidence type="ECO:0000313" key="1">
    <source>
        <dbReference type="EMBL" id="KAE9222770.1"/>
    </source>
</evidence>
<dbReference type="AlphaFoldDB" id="A0A6A3YR25"/>
<proteinExistence type="predicted"/>
<protein>
    <submittedName>
        <fullName evidence="1">Uncharacterized protein</fullName>
    </submittedName>
</protein>
<reference evidence="1 2" key="1">
    <citation type="submission" date="2018-08" db="EMBL/GenBank/DDBJ databases">
        <title>Genomic investigation of the strawberry pathogen Phytophthora fragariae indicates pathogenicity is determined by transcriptional variation in three key races.</title>
        <authorList>
            <person name="Adams T.M."/>
            <person name="Armitage A.D."/>
            <person name="Sobczyk M.K."/>
            <person name="Bates H.J."/>
            <person name="Dunwell J.M."/>
            <person name="Nellist C.F."/>
            <person name="Harrison R.J."/>
        </authorList>
    </citation>
    <scope>NUCLEOTIDE SEQUENCE [LARGE SCALE GENOMIC DNA]</scope>
    <source>
        <strain evidence="1 2">NOV-27</strain>
    </source>
</reference>
<comment type="caution">
    <text evidence="1">The sequence shown here is derived from an EMBL/GenBank/DDBJ whole genome shotgun (WGS) entry which is preliminary data.</text>
</comment>
<dbReference type="Proteomes" id="UP000433483">
    <property type="component" value="Unassembled WGS sequence"/>
</dbReference>
<organism evidence="1 2">
    <name type="scientific">Phytophthora fragariae</name>
    <dbReference type="NCBI Taxonomy" id="53985"/>
    <lineage>
        <taxon>Eukaryota</taxon>
        <taxon>Sar</taxon>
        <taxon>Stramenopiles</taxon>
        <taxon>Oomycota</taxon>
        <taxon>Peronosporomycetes</taxon>
        <taxon>Peronosporales</taxon>
        <taxon>Peronosporaceae</taxon>
        <taxon>Phytophthora</taxon>
    </lineage>
</organism>
<dbReference type="OrthoDB" id="101778at2759"/>
<accession>A0A6A3YR25</accession>
<evidence type="ECO:0000313" key="2">
    <source>
        <dbReference type="Proteomes" id="UP000433483"/>
    </source>
</evidence>
<gene>
    <name evidence="1" type="ORF">PF005_g6565</name>
</gene>
<keyword evidence="2" id="KW-1185">Reference proteome</keyword>
<name>A0A6A3YR25_9STRA</name>